<evidence type="ECO:0000256" key="1">
    <source>
        <dbReference type="ARBA" id="ARBA00004141"/>
    </source>
</evidence>
<sequence>MSSRLQDSLTDKNSIRCLVGSVFIALGSGTVYCYSYYNSQLFINCQIPLDQISKLSLSLSIGSSLLGLVVGPMIDKFGCNKMSYFGGVETFIGYFILLKNYRLKQDCNVFSICIALVMIGMGSISGFYSCVKCVTYNFPNSRGLAGSIPVSCYALSSLVFSTFFKFYVKNNIELVFETFMIACSIMICFGGYLIFMKDYDKIENKPIYNNKNSSNSSSDILNDLNSIEHQTSSVTKPIAIKKQSRTQSFTKELQGSLKFWGLGKIRETPESAIEHPNMPLLPNSKYRTTSTSFADLNQANQRDSILSTRLNNDSAPPSPLMNAKPAVLKTTSSNGKDRDVVSFDLENANHESISPVNTKSNAVLQPTKTTLIQHSSTRDLPIYKTLTNWKFIGYYIILALLQGIGQTYIYSVGFIVQLLAGNNDEVDVVVDTAAIQSVQVSLIAIFSFAGRLLSGPLSDKLVMKKAQRKWNIVVSCCALSIASFSLTHFNSFDLNTKLHWLNLCSCIFAFGFGIVFGTYPAVIVDAFGTELFSSIWGIITTGGLITVKLFSKSLSIDLEKDNCEELGNKCVLKTFNITLYSSMFAMSITLVMIYLKFKKRRERLSKYNQYI</sequence>
<keyword evidence="2 5" id="KW-0812">Transmembrane</keyword>
<dbReference type="SUPFAM" id="SSF103473">
    <property type="entry name" value="MFS general substrate transporter"/>
    <property type="match status" value="2"/>
</dbReference>
<dbReference type="Pfam" id="PF07690">
    <property type="entry name" value="MFS_1"/>
    <property type="match status" value="1"/>
</dbReference>
<feature type="transmembrane region" description="Helical" evidence="5">
    <location>
        <begin position="577"/>
        <end position="597"/>
    </location>
</feature>
<keyword evidence="3 5" id="KW-1133">Transmembrane helix</keyword>
<keyword evidence="4 5" id="KW-0472">Membrane</keyword>
<dbReference type="Gene3D" id="1.20.1250.20">
    <property type="entry name" value="MFS general substrate transporter like domains"/>
    <property type="match status" value="2"/>
</dbReference>
<dbReference type="PANTHER" id="PTHR21576">
    <property type="entry name" value="UNCHARACTERIZED NODULIN-LIKE PROTEIN"/>
    <property type="match status" value="1"/>
</dbReference>
<dbReference type="GO" id="GO:0022857">
    <property type="term" value="F:transmembrane transporter activity"/>
    <property type="evidence" value="ECO:0007669"/>
    <property type="project" value="InterPro"/>
</dbReference>
<dbReference type="OrthoDB" id="410267at2759"/>
<evidence type="ECO:0000313" key="6">
    <source>
        <dbReference type="EMBL" id="OBA26821.1"/>
    </source>
</evidence>
<feature type="transmembrane region" description="Helical" evidence="5">
    <location>
        <begin position="428"/>
        <end position="449"/>
    </location>
</feature>
<feature type="transmembrane region" description="Helical" evidence="5">
    <location>
        <begin position="15"/>
        <end position="37"/>
    </location>
</feature>
<evidence type="ECO:0000256" key="3">
    <source>
        <dbReference type="ARBA" id="ARBA00022989"/>
    </source>
</evidence>
<dbReference type="EMBL" id="LXPE01000013">
    <property type="protein sequence ID" value="OBA26821.1"/>
    <property type="molecule type" value="Genomic_DNA"/>
</dbReference>
<dbReference type="InterPro" id="IPR011701">
    <property type="entry name" value="MFS"/>
</dbReference>
<evidence type="ECO:0000256" key="5">
    <source>
        <dbReference type="SAM" id="Phobius"/>
    </source>
</evidence>
<evidence type="ECO:0000313" key="7">
    <source>
        <dbReference type="Proteomes" id="UP000092321"/>
    </source>
</evidence>
<accession>A0A1B7TDM3</accession>
<dbReference type="Proteomes" id="UP000092321">
    <property type="component" value="Unassembled WGS sequence"/>
</dbReference>
<evidence type="ECO:0000256" key="4">
    <source>
        <dbReference type="ARBA" id="ARBA00023136"/>
    </source>
</evidence>
<dbReference type="GO" id="GO:0000329">
    <property type="term" value="C:fungal-type vacuole membrane"/>
    <property type="evidence" value="ECO:0007669"/>
    <property type="project" value="TreeGrafter"/>
</dbReference>
<feature type="transmembrane region" description="Helical" evidence="5">
    <location>
        <begin position="109"/>
        <end position="131"/>
    </location>
</feature>
<feature type="transmembrane region" description="Helical" evidence="5">
    <location>
        <begin position="174"/>
        <end position="195"/>
    </location>
</feature>
<comment type="caution">
    <text evidence="6">The sequence shown here is derived from an EMBL/GenBank/DDBJ whole genome shotgun (WGS) entry which is preliminary data.</text>
</comment>
<reference evidence="7" key="1">
    <citation type="journal article" date="2016" name="Proc. Natl. Acad. Sci. U.S.A.">
        <title>Comparative genomics of biotechnologically important yeasts.</title>
        <authorList>
            <person name="Riley R."/>
            <person name="Haridas S."/>
            <person name="Wolfe K.H."/>
            <person name="Lopes M.R."/>
            <person name="Hittinger C.T."/>
            <person name="Goeker M."/>
            <person name="Salamov A.A."/>
            <person name="Wisecaver J.H."/>
            <person name="Long T.M."/>
            <person name="Calvey C.H."/>
            <person name="Aerts A.L."/>
            <person name="Barry K.W."/>
            <person name="Choi C."/>
            <person name="Clum A."/>
            <person name="Coughlan A.Y."/>
            <person name="Deshpande S."/>
            <person name="Douglass A.P."/>
            <person name="Hanson S.J."/>
            <person name="Klenk H.-P."/>
            <person name="LaButti K.M."/>
            <person name="Lapidus A."/>
            <person name="Lindquist E.A."/>
            <person name="Lipzen A.M."/>
            <person name="Meier-Kolthoff J.P."/>
            <person name="Ohm R.A."/>
            <person name="Otillar R.P."/>
            <person name="Pangilinan J.L."/>
            <person name="Peng Y."/>
            <person name="Rokas A."/>
            <person name="Rosa C.A."/>
            <person name="Scheuner C."/>
            <person name="Sibirny A.A."/>
            <person name="Slot J.C."/>
            <person name="Stielow J.B."/>
            <person name="Sun H."/>
            <person name="Kurtzman C.P."/>
            <person name="Blackwell M."/>
            <person name="Grigoriev I.V."/>
            <person name="Jeffries T.W."/>
        </authorList>
    </citation>
    <scope>NUCLEOTIDE SEQUENCE [LARGE SCALE GENOMIC DNA]</scope>
    <source>
        <strain evidence="7">NRRL Y-1626</strain>
    </source>
</reference>
<protein>
    <submittedName>
        <fullName evidence="6">MFS general substrate transporter</fullName>
    </submittedName>
</protein>
<evidence type="ECO:0000256" key="2">
    <source>
        <dbReference type="ARBA" id="ARBA00022692"/>
    </source>
</evidence>
<organism evidence="6 7">
    <name type="scientific">Hanseniaspora valbyensis NRRL Y-1626</name>
    <dbReference type="NCBI Taxonomy" id="766949"/>
    <lineage>
        <taxon>Eukaryota</taxon>
        <taxon>Fungi</taxon>
        <taxon>Dikarya</taxon>
        <taxon>Ascomycota</taxon>
        <taxon>Saccharomycotina</taxon>
        <taxon>Saccharomycetes</taxon>
        <taxon>Saccharomycodales</taxon>
        <taxon>Saccharomycodaceae</taxon>
        <taxon>Hanseniaspora</taxon>
    </lineage>
</organism>
<keyword evidence="7" id="KW-1185">Reference proteome</keyword>
<feature type="transmembrane region" description="Helical" evidence="5">
    <location>
        <begin position="57"/>
        <end position="74"/>
    </location>
</feature>
<feature type="transmembrane region" description="Helical" evidence="5">
    <location>
        <begin position="470"/>
        <end position="488"/>
    </location>
</feature>
<dbReference type="PANTHER" id="PTHR21576:SF166">
    <property type="entry name" value="ADR278WP"/>
    <property type="match status" value="1"/>
</dbReference>
<feature type="transmembrane region" description="Helical" evidence="5">
    <location>
        <begin position="531"/>
        <end position="550"/>
    </location>
</feature>
<feature type="transmembrane region" description="Helical" evidence="5">
    <location>
        <begin position="500"/>
        <end position="519"/>
    </location>
</feature>
<gene>
    <name evidence="6" type="ORF">HANVADRAFT_52853</name>
</gene>
<comment type="subcellular location">
    <subcellularLocation>
        <location evidence="1">Membrane</location>
        <topology evidence="1">Multi-pass membrane protein</topology>
    </subcellularLocation>
</comment>
<name>A0A1B7TDM3_9ASCO</name>
<feature type="transmembrane region" description="Helical" evidence="5">
    <location>
        <begin position="143"/>
        <end position="168"/>
    </location>
</feature>
<dbReference type="InterPro" id="IPR036259">
    <property type="entry name" value="MFS_trans_sf"/>
</dbReference>
<dbReference type="AlphaFoldDB" id="A0A1B7TDM3"/>
<feature type="transmembrane region" description="Helical" evidence="5">
    <location>
        <begin position="392"/>
        <end position="416"/>
    </location>
</feature>
<proteinExistence type="predicted"/>